<dbReference type="SUPFAM" id="SSF53850">
    <property type="entry name" value="Periplasmic binding protein-like II"/>
    <property type="match status" value="1"/>
</dbReference>
<evidence type="ECO:0000259" key="2">
    <source>
        <dbReference type="Pfam" id="PF03466"/>
    </source>
</evidence>
<sequence length="223" mass="24906">MEAAELDLAQIHEAPRGKLKFSLPSAGMPFMSMLAEFQKRYTEIELDIDCSDRLVDVIDEGFDVVLRTGRATDSRLMSRVVGAYRQIVVAAPDYLNQSTVPETPEDLKQHACIMYRQIATGKLLRWLFRDGDAAIDIELPAATITNSLEPQLVFARQGAGLAFLPDFAVEDDIARGTLVKVLDRYVGDATTLRLLWPSNRHLAPKARVFLDFVGEQLSLKLRA</sequence>
<feature type="domain" description="LysR substrate-binding" evidence="2">
    <location>
        <begin position="13"/>
        <end position="217"/>
    </location>
</feature>
<dbReference type="CDD" id="cd08476">
    <property type="entry name" value="PBP2_CrgA_like_7"/>
    <property type="match status" value="1"/>
</dbReference>
<comment type="caution">
    <text evidence="3">The sequence shown here is derived from an EMBL/GenBank/DDBJ whole genome shotgun (WGS) entry which is preliminary data.</text>
</comment>
<accession>A0A7X0ISE7</accession>
<dbReference type="GO" id="GO:0043565">
    <property type="term" value="F:sequence-specific DNA binding"/>
    <property type="evidence" value="ECO:0007669"/>
    <property type="project" value="TreeGrafter"/>
</dbReference>
<dbReference type="PANTHER" id="PTHR30537:SF72">
    <property type="entry name" value="LYSR FAMILY TRANSCRIPTIONAL REGULATOR"/>
    <property type="match status" value="1"/>
</dbReference>
<gene>
    <name evidence="3" type="ORF">GGD46_003591</name>
</gene>
<dbReference type="AlphaFoldDB" id="A0A7X0ISE7"/>
<name>A0A7X0ISE7_9HYPH</name>
<organism evidence="3 4">
    <name type="scientific">Rhizobium lusitanum</name>
    <dbReference type="NCBI Taxonomy" id="293958"/>
    <lineage>
        <taxon>Bacteria</taxon>
        <taxon>Pseudomonadati</taxon>
        <taxon>Pseudomonadota</taxon>
        <taxon>Alphaproteobacteria</taxon>
        <taxon>Hyphomicrobiales</taxon>
        <taxon>Rhizobiaceae</taxon>
        <taxon>Rhizobium/Agrobacterium group</taxon>
        <taxon>Rhizobium</taxon>
    </lineage>
</organism>
<dbReference type="GO" id="GO:0006351">
    <property type="term" value="P:DNA-templated transcription"/>
    <property type="evidence" value="ECO:0007669"/>
    <property type="project" value="TreeGrafter"/>
</dbReference>
<protein>
    <submittedName>
        <fullName evidence="3">DNA-binding transcriptional LysR family regulator</fullName>
    </submittedName>
</protein>
<comment type="similarity">
    <text evidence="1">Belongs to the LysR transcriptional regulatory family.</text>
</comment>
<keyword evidence="3" id="KW-0238">DNA-binding</keyword>
<dbReference type="Gene3D" id="3.40.190.290">
    <property type="match status" value="1"/>
</dbReference>
<evidence type="ECO:0000313" key="4">
    <source>
        <dbReference type="Proteomes" id="UP000565576"/>
    </source>
</evidence>
<reference evidence="3 4" key="1">
    <citation type="submission" date="2020-08" db="EMBL/GenBank/DDBJ databases">
        <title>Genomic Encyclopedia of Type Strains, Phase IV (KMG-V): Genome sequencing to study the core and pangenomes of soil and plant-associated prokaryotes.</title>
        <authorList>
            <person name="Whitman W."/>
        </authorList>
    </citation>
    <scope>NUCLEOTIDE SEQUENCE [LARGE SCALE GENOMIC DNA]</scope>
    <source>
        <strain evidence="3 4">SEMIA 4060</strain>
    </source>
</reference>
<dbReference type="Pfam" id="PF03466">
    <property type="entry name" value="LysR_substrate"/>
    <property type="match status" value="1"/>
</dbReference>
<dbReference type="Proteomes" id="UP000565576">
    <property type="component" value="Unassembled WGS sequence"/>
</dbReference>
<dbReference type="PANTHER" id="PTHR30537">
    <property type="entry name" value="HTH-TYPE TRANSCRIPTIONAL REGULATOR"/>
    <property type="match status" value="1"/>
</dbReference>
<evidence type="ECO:0000256" key="1">
    <source>
        <dbReference type="ARBA" id="ARBA00009437"/>
    </source>
</evidence>
<dbReference type="RefSeq" id="WP_313206310.1">
    <property type="nucleotide sequence ID" value="NZ_JACHBG010000007.1"/>
</dbReference>
<dbReference type="EMBL" id="JACHBG010000007">
    <property type="protein sequence ID" value="MBB6486296.1"/>
    <property type="molecule type" value="Genomic_DNA"/>
</dbReference>
<dbReference type="GO" id="GO:0003700">
    <property type="term" value="F:DNA-binding transcription factor activity"/>
    <property type="evidence" value="ECO:0007669"/>
    <property type="project" value="TreeGrafter"/>
</dbReference>
<dbReference type="InterPro" id="IPR058163">
    <property type="entry name" value="LysR-type_TF_proteobact-type"/>
</dbReference>
<dbReference type="InterPro" id="IPR005119">
    <property type="entry name" value="LysR_subst-bd"/>
</dbReference>
<proteinExistence type="inferred from homology"/>
<evidence type="ECO:0000313" key="3">
    <source>
        <dbReference type="EMBL" id="MBB6486296.1"/>
    </source>
</evidence>